<keyword evidence="6" id="KW-0408">Iron</keyword>
<dbReference type="Proteomes" id="UP001210809">
    <property type="component" value="Unassembled WGS sequence"/>
</dbReference>
<evidence type="ECO:0000313" key="9">
    <source>
        <dbReference type="EMBL" id="CUQ86569.1"/>
    </source>
</evidence>
<sequence length="144" mass="15672">MKRVYVNEDWCLACHLCEYYCAAANSGAENMIKAFANGKKPIPRIKVEEGSGINFAVQCRHCETPLCVKSCITGALSQKDGVISCDESRCVGCYTCVLACPYGCIVTSEDSKVIQKCDLCMKNNNGEPACVKGCPNKAIVLEER</sequence>
<dbReference type="PROSITE" id="PS51379">
    <property type="entry name" value="4FE4S_FER_2"/>
    <property type="match status" value="2"/>
</dbReference>
<dbReference type="SUPFAM" id="SSF54862">
    <property type="entry name" value="4Fe-4S ferredoxins"/>
    <property type="match status" value="1"/>
</dbReference>
<evidence type="ECO:0000259" key="8">
    <source>
        <dbReference type="PROSITE" id="PS51379"/>
    </source>
</evidence>
<protein>
    <submittedName>
        <fullName evidence="10">4Fe-4S dicluster domain-containing protein</fullName>
    </submittedName>
    <submittedName>
        <fullName evidence="9">Iron-sulfur protein</fullName>
    </submittedName>
</protein>
<feature type="domain" description="4Fe-4S ferredoxin-type" evidence="8">
    <location>
        <begin position="81"/>
        <end position="110"/>
    </location>
</feature>
<evidence type="ECO:0000313" key="10">
    <source>
        <dbReference type="EMBL" id="MDB8004083.1"/>
    </source>
</evidence>
<evidence type="ECO:0000256" key="4">
    <source>
        <dbReference type="ARBA" id="ARBA00022737"/>
    </source>
</evidence>
<evidence type="ECO:0000256" key="1">
    <source>
        <dbReference type="ARBA" id="ARBA00022448"/>
    </source>
</evidence>
<accession>A0A174ZNT4</accession>
<keyword evidence="4" id="KW-0677">Repeat</keyword>
<dbReference type="InterPro" id="IPR017900">
    <property type="entry name" value="4Fe4S_Fe_S_CS"/>
</dbReference>
<keyword evidence="2" id="KW-0004">4Fe-4S</keyword>
<dbReference type="PANTHER" id="PTHR43177:SF5">
    <property type="entry name" value="ANAEROBIC DIMETHYL SULFOXIDE REDUCTASE CHAIN B-RELATED"/>
    <property type="match status" value="1"/>
</dbReference>
<dbReference type="OrthoDB" id="9810688at2"/>
<dbReference type="GO" id="GO:0046872">
    <property type="term" value="F:metal ion binding"/>
    <property type="evidence" value="ECO:0007669"/>
    <property type="project" value="UniProtKB-KW"/>
</dbReference>
<reference evidence="10" key="2">
    <citation type="submission" date="2023-01" db="EMBL/GenBank/DDBJ databases">
        <title>Human gut microbiome strain richness.</title>
        <authorList>
            <person name="Chen-Liaw A."/>
        </authorList>
    </citation>
    <scope>NUCLEOTIDE SEQUENCE</scope>
    <source>
        <strain evidence="10">1001283st1_G1_1001283B150217_161031</strain>
    </source>
</reference>
<evidence type="ECO:0000313" key="11">
    <source>
        <dbReference type="Proteomes" id="UP000095662"/>
    </source>
</evidence>
<evidence type="ECO:0000256" key="2">
    <source>
        <dbReference type="ARBA" id="ARBA00022485"/>
    </source>
</evidence>
<dbReference type="PANTHER" id="PTHR43177">
    <property type="entry name" value="PROTEIN NRFC"/>
    <property type="match status" value="1"/>
</dbReference>
<gene>
    <name evidence="9" type="primary">cooF</name>
    <name evidence="9" type="ORF">ERS852540_01316</name>
    <name evidence="10" type="ORF">PNE09_08375</name>
</gene>
<evidence type="ECO:0000256" key="7">
    <source>
        <dbReference type="ARBA" id="ARBA00023014"/>
    </source>
</evidence>
<keyword evidence="5" id="KW-0249">Electron transport</keyword>
<dbReference type="EMBL" id="JAQLXW010000010">
    <property type="protein sequence ID" value="MDB8004083.1"/>
    <property type="molecule type" value="Genomic_DNA"/>
</dbReference>
<name>A0A174ZNT4_9FIRM</name>
<dbReference type="PROSITE" id="PS00198">
    <property type="entry name" value="4FE4S_FER_1"/>
    <property type="match status" value="1"/>
</dbReference>
<dbReference type="Gene3D" id="3.30.70.20">
    <property type="match status" value="2"/>
</dbReference>
<keyword evidence="7" id="KW-0411">Iron-sulfur</keyword>
<keyword evidence="1" id="KW-0813">Transport</keyword>
<dbReference type="InterPro" id="IPR017896">
    <property type="entry name" value="4Fe4S_Fe-S-bd"/>
</dbReference>
<dbReference type="Pfam" id="PF13247">
    <property type="entry name" value="Fer4_11"/>
    <property type="match status" value="1"/>
</dbReference>
<dbReference type="GO" id="GO:0051539">
    <property type="term" value="F:4 iron, 4 sulfur cluster binding"/>
    <property type="evidence" value="ECO:0007669"/>
    <property type="project" value="UniProtKB-KW"/>
</dbReference>
<dbReference type="Proteomes" id="UP000095662">
    <property type="component" value="Unassembled WGS sequence"/>
</dbReference>
<dbReference type="EMBL" id="CZBY01000009">
    <property type="protein sequence ID" value="CUQ86569.1"/>
    <property type="molecule type" value="Genomic_DNA"/>
</dbReference>
<feature type="domain" description="4Fe-4S ferredoxin-type" evidence="8">
    <location>
        <begin position="2"/>
        <end position="31"/>
    </location>
</feature>
<dbReference type="InterPro" id="IPR050954">
    <property type="entry name" value="ET_IronSulfur_Cluster-Binding"/>
</dbReference>
<keyword evidence="3" id="KW-0479">Metal-binding</keyword>
<dbReference type="STRING" id="39492.ERS852540_01316"/>
<proteinExistence type="predicted"/>
<evidence type="ECO:0000256" key="6">
    <source>
        <dbReference type="ARBA" id="ARBA00023004"/>
    </source>
</evidence>
<dbReference type="CDD" id="cd10563">
    <property type="entry name" value="CooF_like"/>
    <property type="match status" value="1"/>
</dbReference>
<evidence type="ECO:0000256" key="3">
    <source>
        <dbReference type="ARBA" id="ARBA00022723"/>
    </source>
</evidence>
<evidence type="ECO:0000256" key="5">
    <source>
        <dbReference type="ARBA" id="ARBA00022982"/>
    </source>
</evidence>
<reference evidence="9 11" key="1">
    <citation type="submission" date="2015-09" db="EMBL/GenBank/DDBJ databases">
        <authorList>
            <consortium name="Pathogen Informatics"/>
        </authorList>
    </citation>
    <scope>NUCLEOTIDE SEQUENCE [LARGE SCALE GENOMIC DNA]</scope>
    <source>
        <strain evidence="9 11">2789STDY5834928</strain>
    </source>
</reference>
<dbReference type="AlphaFoldDB" id="A0A174ZNT4"/>
<organism evidence="9 11">
    <name type="scientific">[Eubacterium] siraeum</name>
    <dbReference type="NCBI Taxonomy" id="39492"/>
    <lineage>
        <taxon>Bacteria</taxon>
        <taxon>Bacillati</taxon>
        <taxon>Bacillota</taxon>
        <taxon>Clostridia</taxon>
        <taxon>Eubacteriales</taxon>
        <taxon>Oscillospiraceae</taxon>
        <taxon>Oscillospiraceae incertae sedis</taxon>
    </lineage>
</organism>